<dbReference type="Pfam" id="PF01408">
    <property type="entry name" value="GFO_IDH_MocA"/>
    <property type="match status" value="1"/>
</dbReference>
<feature type="chain" id="PRO_5022714600" evidence="1">
    <location>
        <begin position="23"/>
        <end position="442"/>
    </location>
</feature>
<dbReference type="Gene3D" id="3.40.50.720">
    <property type="entry name" value="NAD(P)-binding Rossmann-like Domain"/>
    <property type="match status" value="1"/>
</dbReference>
<dbReference type="EMBL" id="CP042912">
    <property type="protein sequence ID" value="QEG25183.1"/>
    <property type="molecule type" value="Genomic_DNA"/>
</dbReference>
<feature type="signal peptide" evidence="1">
    <location>
        <begin position="1"/>
        <end position="22"/>
    </location>
</feature>
<protein>
    <submittedName>
        <fullName evidence="4">Glucose--fructose oxidoreductase</fullName>
        <ecNumber evidence="4">1.1.99.28</ecNumber>
    </submittedName>
</protein>
<organism evidence="4 5">
    <name type="scientific">Mariniblastus fucicola</name>
    <dbReference type="NCBI Taxonomy" id="980251"/>
    <lineage>
        <taxon>Bacteria</taxon>
        <taxon>Pseudomonadati</taxon>
        <taxon>Planctomycetota</taxon>
        <taxon>Planctomycetia</taxon>
        <taxon>Pirellulales</taxon>
        <taxon>Pirellulaceae</taxon>
        <taxon>Mariniblastus</taxon>
    </lineage>
</organism>
<feature type="domain" description="Gfo/Idh/MocA-like oxidoreductase N-terminal" evidence="2">
    <location>
        <begin position="40"/>
        <end position="156"/>
    </location>
</feature>
<gene>
    <name evidence="4" type="primary">gfo_7</name>
    <name evidence="4" type="ORF">MFFC18_51070</name>
</gene>
<sequence precursor="true">MSQKMNRRHLLKSALAAMPVAAMLPGFHVGGSVRNRDTLRLAAVGIGGRGMADLNAMSSHKGFELNAVCDVDKTFFANGKKFNENVACFQDYRTMFDEKSDDFDAVLVATPDHMHSPITKMAIEAGKHVYLQKPLAQDIGECRLLADTAEAHPELVTQMGIQIHSHPAYRTAVKWIQSGLIGTVNEVHSWSGKGWGGEVTGTDPSDAPEHLDWDLYCGVSEKLAYVEGYYHRNNWRKWLAFGTGTQGDMGCHIVDPVFTALKLKRPTKVKSLGPKPFEKNFALISHVEYEFKGTDYTTDALKLSWYNGSMRPTKLEHLPDGVELPHQGSVFIGDKGSLILPHIAAPIVFDSEGNVVEKLPESVAAANHFHDWIDAALGEKEKATAHFQYAGPLTEAVLMGTVVNRWPNREFNWNADECRFSGDGTEVAEANALLRPAYRTGW</sequence>
<dbReference type="GO" id="GO:0047061">
    <property type="term" value="F:glucose-fructose oxidoreductase activity"/>
    <property type="evidence" value="ECO:0007669"/>
    <property type="project" value="UniProtKB-EC"/>
</dbReference>
<keyword evidence="5" id="KW-1185">Reference proteome</keyword>
<dbReference type="STRING" id="980251.GCA_001642875_03856"/>
<evidence type="ECO:0000259" key="3">
    <source>
        <dbReference type="Pfam" id="PF19051"/>
    </source>
</evidence>
<proteinExistence type="predicted"/>
<dbReference type="InterPro" id="IPR036291">
    <property type="entry name" value="NAD(P)-bd_dom_sf"/>
</dbReference>
<dbReference type="PANTHER" id="PTHR43818">
    <property type="entry name" value="BCDNA.GH03377"/>
    <property type="match status" value="1"/>
</dbReference>
<dbReference type="AlphaFoldDB" id="A0A5B9PSH6"/>
<dbReference type="PANTHER" id="PTHR43818:SF10">
    <property type="entry name" value="NADH-DEPENDENT DEHYDROGENASE-RELATED"/>
    <property type="match status" value="1"/>
</dbReference>
<reference evidence="4 5" key="1">
    <citation type="submission" date="2019-08" db="EMBL/GenBank/DDBJ databases">
        <title>Deep-cultivation of Planctomycetes and their phenomic and genomic characterization uncovers novel biology.</title>
        <authorList>
            <person name="Wiegand S."/>
            <person name="Jogler M."/>
            <person name="Boedeker C."/>
            <person name="Pinto D."/>
            <person name="Vollmers J."/>
            <person name="Rivas-Marin E."/>
            <person name="Kohn T."/>
            <person name="Peeters S.H."/>
            <person name="Heuer A."/>
            <person name="Rast P."/>
            <person name="Oberbeckmann S."/>
            <person name="Bunk B."/>
            <person name="Jeske O."/>
            <person name="Meyerdierks A."/>
            <person name="Storesund J.E."/>
            <person name="Kallscheuer N."/>
            <person name="Luecker S."/>
            <person name="Lage O.M."/>
            <person name="Pohl T."/>
            <person name="Merkel B.J."/>
            <person name="Hornburger P."/>
            <person name="Mueller R.-W."/>
            <person name="Bruemmer F."/>
            <person name="Labrenz M."/>
            <person name="Spormann A.M."/>
            <person name="Op den Camp H."/>
            <person name="Overmann J."/>
            <person name="Amann R."/>
            <person name="Jetten M.S.M."/>
            <person name="Mascher T."/>
            <person name="Medema M.H."/>
            <person name="Devos D.P."/>
            <person name="Kaster A.-K."/>
            <person name="Ovreas L."/>
            <person name="Rohde M."/>
            <person name="Galperin M.Y."/>
            <person name="Jogler C."/>
        </authorList>
    </citation>
    <scope>NUCLEOTIDE SEQUENCE [LARGE SCALE GENOMIC DNA]</scope>
    <source>
        <strain evidence="4 5">FC18</strain>
    </source>
</reference>
<dbReference type="Gene3D" id="3.30.360.10">
    <property type="entry name" value="Dihydrodipicolinate Reductase, domain 2"/>
    <property type="match status" value="1"/>
</dbReference>
<dbReference type="KEGG" id="mff:MFFC18_51070"/>
<evidence type="ECO:0000259" key="2">
    <source>
        <dbReference type="Pfam" id="PF01408"/>
    </source>
</evidence>
<dbReference type="SUPFAM" id="SSF51735">
    <property type="entry name" value="NAD(P)-binding Rossmann-fold domains"/>
    <property type="match status" value="1"/>
</dbReference>
<dbReference type="RefSeq" id="WP_075085851.1">
    <property type="nucleotide sequence ID" value="NZ_CP042912.1"/>
</dbReference>
<accession>A0A5B9PSH6</accession>
<dbReference type="InterPro" id="IPR043906">
    <property type="entry name" value="Gfo/Idh/MocA_OxRdtase_bact_C"/>
</dbReference>
<evidence type="ECO:0000256" key="1">
    <source>
        <dbReference type="SAM" id="SignalP"/>
    </source>
</evidence>
<dbReference type="InterPro" id="IPR050463">
    <property type="entry name" value="Gfo/Idh/MocA_oxidrdct_glycsds"/>
</dbReference>
<dbReference type="GO" id="GO:0000166">
    <property type="term" value="F:nucleotide binding"/>
    <property type="evidence" value="ECO:0007669"/>
    <property type="project" value="InterPro"/>
</dbReference>
<dbReference type="SUPFAM" id="SSF55347">
    <property type="entry name" value="Glyceraldehyde-3-phosphate dehydrogenase-like, C-terminal domain"/>
    <property type="match status" value="1"/>
</dbReference>
<keyword evidence="1" id="KW-0732">Signal</keyword>
<dbReference type="OrthoDB" id="255433at2"/>
<dbReference type="Pfam" id="PF19051">
    <property type="entry name" value="GFO_IDH_MocA_C2"/>
    <property type="match status" value="1"/>
</dbReference>
<evidence type="ECO:0000313" key="5">
    <source>
        <dbReference type="Proteomes" id="UP000322214"/>
    </source>
</evidence>
<name>A0A5B9PSH6_9BACT</name>
<dbReference type="InterPro" id="IPR000683">
    <property type="entry name" value="Gfo/Idh/MocA-like_OxRdtase_N"/>
</dbReference>
<dbReference type="EC" id="1.1.99.28" evidence="4"/>
<feature type="domain" description="Gfo/Idh/MocA-like oxidoreductase bacterial type C-terminal" evidence="3">
    <location>
        <begin position="180"/>
        <end position="269"/>
    </location>
</feature>
<keyword evidence="4" id="KW-0560">Oxidoreductase</keyword>
<evidence type="ECO:0000313" key="4">
    <source>
        <dbReference type="EMBL" id="QEG25183.1"/>
    </source>
</evidence>
<dbReference type="Proteomes" id="UP000322214">
    <property type="component" value="Chromosome"/>
</dbReference>